<evidence type="ECO:0000259" key="3">
    <source>
        <dbReference type="Pfam" id="PF06203"/>
    </source>
</evidence>
<dbReference type="PANTHER" id="PTHR31319">
    <property type="entry name" value="ZINC FINGER PROTEIN CONSTANS-LIKE 4"/>
    <property type="match status" value="1"/>
</dbReference>
<dbReference type="Pfam" id="PF06203">
    <property type="entry name" value="CCT"/>
    <property type="match status" value="1"/>
</dbReference>
<keyword evidence="2" id="KW-0539">Nucleus</keyword>
<evidence type="ECO:0000313" key="4">
    <source>
        <dbReference type="EMBL" id="KAA8523450.1"/>
    </source>
</evidence>
<comment type="subcellular location">
    <subcellularLocation>
        <location evidence="1">Nucleus</location>
    </subcellularLocation>
</comment>
<dbReference type="GO" id="GO:0003700">
    <property type="term" value="F:DNA-binding transcription factor activity"/>
    <property type="evidence" value="ECO:0007669"/>
    <property type="project" value="TreeGrafter"/>
</dbReference>
<dbReference type="GO" id="GO:0005634">
    <property type="term" value="C:nucleus"/>
    <property type="evidence" value="ECO:0007669"/>
    <property type="project" value="UniProtKB-SubCell"/>
</dbReference>
<dbReference type="OrthoDB" id="153872at2759"/>
<organism evidence="4 5">
    <name type="scientific">Nyssa sinensis</name>
    <dbReference type="NCBI Taxonomy" id="561372"/>
    <lineage>
        <taxon>Eukaryota</taxon>
        <taxon>Viridiplantae</taxon>
        <taxon>Streptophyta</taxon>
        <taxon>Embryophyta</taxon>
        <taxon>Tracheophyta</taxon>
        <taxon>Spermatophyta</taxon>
        <taxon>Magnoliopsida</taxon>
        <taxon>eudicotyledons</taxon>
        <taxon>Gunneridae</taxon>
        <taxon>Pentapetalae</taxon>
        <taxon>asterids</taxon>
        <taxon>Cornales</taxon>
        <taxon>Nyssaceae</taxon>
        <taxon>Nyssa</taxon>
    </lineage>
</organism>
<evidence type="ECO:0000256" key="2">
    <source>
        <dbReference type="ARBA" id="ARBA00023242"/>
    </source>
</evidence>
<dbReference type="InterPro" id="IPR010402">
    <property type="entry name" value="CCT_domain"/>
</dbReference>
<proteinExistence type="predicted"/>
<protein>
    <recommendedName>
        <fullName evidence="3">CCT domain-containing protein</fullName>
    </recommendedName>
</protein>
<dbReference type="AlphaFoldDB" id="A0A5J4ZYY4"/>
<feature type="domain" description="CCT" evidence="3">
    <location>
        <begin position="143"/>
        <end position="166"/>
    </location>
</feature>
<accession>A0A5J4ZYY4</accession>
<gene>
    <name evidence="4" type="ORF">F0562_009873</name>
</gene>
<evidence type="ECO:0000256" key="1">
    <source>
        <dbReference type="ARBA" id="ARBA00004123"/>
    </source>
</evidence>
<dbReference type="InterPro" id="IPR045281">
    <property type="entry name" value="CONSTANS-like"/>
</dbReference>
<dbReference type="Proteomes" id="UP000325577">
    <property type="component" value="Linkage Group LG4"/>
</dbReference>
<name>A0A5J4ZYY4_9ASTE</name>
<dbReference type="EMBL" id="CM018047">
    <property type="protein sequence ID" value="KAA8523450.1"/>
    <property type="molecule type" value="Genomic_DNA"/>
</dbReference>
<keyword evidence="5" id="KW-1185">Reference proteome</keyword>
<dbReference type="GO" id="GO:0009909">
    <property type="term" value="P:regulation of flower development"/>
    <property type="evidence" value="ECO:0007669"/>
    <property type="project" value="InterPro"/>
</dbReference>
<evidence type="ECO:0000313" key="5">
    <source>
        <dbReference type="Proteomes" id="UP000325577"/>
    </source>
</evidence>
<sequence>MASIPQYYNSDYIFSNELCEFPPPVAGGVVMCCEESLPFFDNGAFDRVPTESDVTSSFSMASVPERFGVSDMAVPTLPEFYLGRCDSVARNYQSFGERCQPDISEFREESTGAVPDFRAVYPTSGANWAIQGKPVPVVDQESTMKYACRKTLADKRVRVRGRFARNNELCEEEEVMKRNKLPDHEERGFCDDSFQIKHDGEDWLQEALASLMHLPYIEG</sequence>
<dbReference type="PANTHER" id="PTHR31319:SF110">
    <property type="entry name" value="CCT MOTIF FAMILY PROTEIN"/>
    <property type="match status" value="1"/>
</dbReference>
<reference evidence="4 5" key="1">
    <citation type="submission" date="2019-09" db="EMBL/GenBank/DDBJ databases">
        <title>A chromosome-level genome assembly of the Chinese tupelo Nyssa sinensis.</title>
        <authorList>
            <person name="Yang X."/>
            <person name="Kang M."/>
            <person name="Yang Y."/>
            <person name="Xiong H."/>
            <person name="Wang M."/>
            <person name="Zhang Z."/>
            <person name="Wang Z."/>
            <person name="Wu H."/>
            <person name="Ma T."/>
            <person name="Liu J."/>
            <person name="Xi Z."/>
        </authorList>
    </citation>
    <scope>NUCLEOTIDE SEQUENCE [LARGE SCALE GENOMIC DNA]</scope>
    <source>
        <strain evidence="4">J267</strain>
        <tissue evidence="4">Leaf</tissue>
    </source>
</reference>